<dbReference type="InterPro" id="IPR058913">
    <property type="entry name" value="Integrase_dom_put"/>
</dbReference>
<evidence type="ECO:0000259" key="1">
    <source>
        <dbReference type="PROSITE" id="PS50994"/>
    </source>
</evidence>
<dbReference type="Gene3D" id="3.30.420.10">
    <property type="entry name" value="Ribonuclease H-like superfamily/Ribonuclease H"/>
    <property type="match status" value="1"/>
</dbReference>
<dbReference type="InterPro" id="IPR036397">
    <property type="entry name" value="RNaseH_sf"/>
</dbReference>
<feature type="domain" description="Integrase catalytic" evidence="1">
    <location>
        <begin position="244"/>
        <end position="343"/>
    </location>
</feature>
<name>A0AAU9X160_9CNID</name>
<sequence length="343" mass="39610">MADGTLRGGNKRGLYNFVESLRTLLIGIQNLNTQDVSADYFEQANVRLEDAILTLQLSRRSLLLHSVWQSEDSVLRDFKTIIEAVLTKVRFVFHAMTKYEERNSIKATISNSFACPTIKLTSAGRPVIVIEREQIEFLRELHFFWVKIASMLGISESTLRRRRRELNLDDDSKNWTVLSDSQLEDTVKEIRSITPNIGQRRLHGALRARGFRIQRWRVCYCLCRQDPLGTALHWSTPVYRRKYSIPTPNALWHIDGNHKLTRYRFVVHCCVDGYSRVIVYATLTDNNRADTVLELFIKGVQEFGLPSRVRSDHGLENAGVAQYMLETKQGKYHNGKLCPQLPR</sequence>
<accession>A0AAU9X160</accession>
<dbReference type="GO" id="GO:0003676">
    <property type="term" value="F:nucleic acid binding"/>
    <property type="evidence" value="ECO:0007669"/>
    <property type="project" value="InterPro"/>
</dbReference>
<reference evidence="2 3" key="1">
    <citation type="submission" date="2022-05" db="EMBL/GenBank/DDBJ databases">
        <authorList>
            <consortium name="Genoscope - CEA"/>
            <person name="William W."/>
        </authorList>
    </citation>
    <scope>NUCLEOTIDE SEQUENCE [LARGE SCALE GENOMIC DNA]</scope>
</reference>
<comment type="caution">
    <text evidence="2">The sequence shown here is derived from an EMBL/GenBank/DDBJ whole genome shotgun (WGS) entry which is preliminary data.</text>
</comment>
<dbReference type="PANTHER" id="PTHR46791">
    <property type="entry name" value="EXPRESSED PROTEIN"/>
    <property type="match status" value="1"/>
</dbReference>
<dbReference type="InterPro" id="IPR012337">
    <property type="entry name" value="RNaseH-like_sf"/>
</dbReference>
<dbReference type="PROSITE" id="PS50994">
    <property type="entry name" value="INTEGRASE"/>
    <property type="match status" value="1"/>
</dbReference>
<evidence type="ECO:0000313" key="2">
    <source>
        <dbReference type="EMBL" id="CAH3133049.1"/>
    </source>
</evidence>
<dbReference type="Proteomes" id="UP001159428">
    <property type="component" value="Unassembled WGS sequence"/>
</dbReference>
<dbReference type="InterPro" id="IPR001584">
    <property type="entry name" value="Integrase_cat-core"/>
</dbReference>
<keyword evidence="3" id="KW-1185">Reference proteome</keyword>
<dbReference type="EMBL" id="CALNXJ010000027">
    <property type="protein sequence ID" value="CAH3133049.1"/>
    <property type="molecule type" value="Genomic_DNA"/>
</dbReference>
<dbReference type="SUPFAM" id="SSF53098">
    <property type="entry name" value="Ribonuclease H-like"/>
    <property type="match status" value="1"/>
</dbReference>
<proteinExistence type="predicted"/>
<organism evidence="2 3">
    <name type="scientific">Pocillopora meandrina</name>
    <dbReference type="NCBI Taxonomy" id="46732"/>
    <lineage>
        <taxon>Eukaryota</taxon>
        <taxon>Metazoa</taxon>
        <taxon>Cnidaria</taxon>
        <taxon>Anthozoa</taxon>
        <taxon>Hexacorallia</taxon>
        <taxon>Scleractinia</taxon>
        <taxon>Astrocoeniina</taxon>
        <taxon>Pocilloporidae</taxon>
        <taxon>Pocillopora</taxon>
    </lineage>
</organism>
<protein>
    <recommendedName>
        <fullName evidence="1">Integrase catalytic domain-containing protein</fullName>
    </recommendedName>
</protein>
<dbReference type="AlphaFoldDB" id="A0AAU9X160"/>
<evidence type="ECO:0000313" key="3">
    <source>
        <dbReference type="Proteomes" id="UP001159428"/>
    </source>
</evidence>
<dbReference type="GO" id="GO:0015074">
    <property type="term" value="P:DNA integration"/>
    <property type="evidence" value="ECO:0007669"/>
    <property type="project" value="InterPro"/>
</dbReference>
<dbReference type="PANTHER" id="PTHR46791:SF5">
    <property type="entry name" value="CLR5 DOMAIN-CONTAINING PROTEIN-RELATED"/>
    <property type="match status" value="1"/>
</dbReference>
<dbReference type="Pfam" id="PF24764">
    <property type="entry name" value="rva_4"/>
    <property type="match status" value="1"/>
</dbReference>
<gene>
    <name evidence="2" type="ORF">PMEA_00015352</name>
</gene>